<accession>A0A8S3DDV9</accession>
<organism evidence="1 2">
    <name type="scientific">Rotaria magnacalcarata</name>
    <dbReference type="NCBI Taxonomy" id="392030"/>
    <lineage>
        <taxon>Eukaryota</taxon>
        <taxon>Metazoa</taxon>
        <taxon>Spiralia</taxon>
        <taxon>Gnathifera</taxon>
        <taxon>Rotifera</taxon>
        <taxon>Eurotatoria</taxon>
        <taxon>Bdelloidea</taxon>
        <taxon>Philodinida</taxon>
        <taxon>Philodinidae</taxon>
        <taxon>Rotaria</taxon>
    </lineage>
</organism>
<proteinExistence type="predicted"/>
<protein>
    <submittedName>
        <fullName evidence="1">Uncharacterized protein</fullName>
    </submittedName>
</protein>
<evidence type="ECO:0000313" key="2">
    <source>
        <dbReference type="Proteomes" id="UP000676336"/>
    </source>
</evidence>
<dbReference type="AlphaFoldDB" id="A0A8S3DDV9"/>
<dbReference type="Proteomes" id="UP000676336">
    <property type="component" value="Unassembled WGS sequence"/>
</dbReference>
<sequence>MYLNTPDKMQNETPLHLASKFGHYDA</sequence>
<name>A0A8S3DDV9_9BILA</name>
<dbReference type="EMBL" id="CAJOBI010203214">
    <property type="protein sequence ID" value="CAF4997702.1"/>
    <property type="molecule type" value="Genomic_DNA"/>
</dbReference>
<evidence type="ECO:0000313" key="1">
    <source>
        <dbReference type="EMBL" id="CAF4997702.1"/>
    </source>
</evidence>
<feature type="non-terminal residue" evidence="1">
    <location>
        <position position="1"/>
    </location>
</feature>
<reference evidence="1" key="1">
    <citation type="submission" date="2021-02" db="EMBL/GenBank/DDBJ databases">
        <authorList>
            <person name="Nowell W R."/>
        </authorList>
    </citation>
    <scope>NUCLEOTIDE SEQUENCE</scope>
</reference>
<gene>
    <name evidence="1" type="ORF">SMN809_LOCUS56620</name>
</gene>
<comment type="caution">
    <text evidence="1">The sequence shown here is derived from an EMBL/GenBank/DDBJ whole genome shotgun (WGS) entry which is preliminary data.</text>
</comment>